<dbReference type="GO" id="GO:0051539">
    <property type="term" value="F:4 iron, 4 sulfur cluster binding"/>
    <property type="evidence" value="ECO:0007669"/>
    <property type="project" value="UniProtKB-KW"/>
</dbReference>
<dbReference type="PROSITE" id="PS00198">
    <property type="entry name" value="4FE4S_FER_1"/>
    <property type="match status" value="1"/>
</dbReference>
<name>A0AA35RR41_GEOBA</name>
<reference evidence="4" key="1">
    <citation type="submission" date="2023-03" db="EMBL/GenBank/DDBJ databases">
        <authorList>
            <person name="Steffen K."/>
            <person name="Cardenas P."/>
        </authorList>
    </citation>
    <scope>NUCLEOTIDE SEQUENCE</scope>
</reference>
<dbReference type="InterPro" id="IPR013542">
    <property type="entry name" value="QueG_DUF1730"/>
</dbReference>
<comment type="caution">
    <text evidence="4">The sequence shown here is derived from an EMBL/GenBank/DDBJ whole genome shotgun (WGS) entry which is preliminary data.</text>
</comment>
<feature type="domain" description="DUF1730" evidence="3">
    <location>
        <begin position="79"/>
        <end position="152"/>
    </location>
</feature>
<dbReference type="InterPro" id="IPR004453">
    <property type="entry name" value="QueG"/>
</dbReference>
<dbReference type="EMBL" id="CASHTH010001466">
    <property type="protein sequence ID" value="CAI8015694.1"/>
    <property type="molecule type" value="Genomic_DNA"/>
</dbReference>
<dbReference type="PANTHER" id="PTHR30002:SF4">
    <property type="entry name" value="EPOXYQUEUOSINE REDUCTASE"/>
    <property type="match status" value="1"/>
</dbReference>
<proteinExistence type="predicted"/>
<keyword evidence="1" id="KW-0004">4Fe-4S</keyword>
<dbReference type="GO" id="GO:0008616">
    <property type="term" value="P:tRNA queuosine(34) biosynthetic process"/>
    <property type="evidence" value="ECO:0007669"/>
    <property type="project" value="InterPro"/>
</dbReference>
<evidence type="ECO:0000313" key="4">
    <source>
        <dbReference type="EMBL" id="CAI8015694.1"/>
    </source>
</evidence>
<dbReference type="SUPFAM" id="SSF46548">
    <property type="entry name" value="alpha-helical ferredoxin"/>
    <property type="match status" value="1"/>
</dbReference>
<sequence length="274" mass="30186">MANTGLGLIIIGCNNLCAIDSGLEEAIRRLGGSCGFDIVRFTTADAFSRDEAAALKRIRDGHMDGFSWYTEERVRRANRPQELLEGAKSVISLALSYNTGEPNPPDSQPRGKIARYAWGDDYHDVIKKRLRKFVSKLPSIAGRPVSTRIFVDDGPMNDRAAAARAGIGWFGKNTNILTQSHGSWVFLAQVITDIPLEPDAPLKKTCGECVLCIDACPTGGNCLSLCHRQQALHFIPYHRATRRNPTRTSPSGRRLGFRVRHLSGCLPCQPQGNR</sequence>
<evidence type="ECO:0000256" key="1">
    <source>
        <dbReference type="ARBA" id="ARBA00022485"/>
    </source>
</evidence>
<keyword evidence="1" id="KW-0411">Iron-sulfur</keyword>
<keyword evidence="1" id="KW-0408">Iron</keyword>
<dbReference type="PANTHER" id="PTHR30002">
    <property type="entry name" value="EPOXYQUEUOSINE REDUCTASE"/>
    <property type="match status" value="1"/>
</dbReference>
<evidence type="ECO:0000313" key="5">
    <source>
        <dbReference type="Proteomes" id="UP001174909"/>
    </source>
</evidence>
<dbReference type="AlphaFoldDB" id="A0AA35RR41"/>
<dbReference type="GO" id="GO:0052693">
    <property type="term" value="F:epoxyqueuosine reductase activity"/>
    <property type="evidence" value="ECO:0007669"/>
    <property type="project" value="TreeGrafter"/>
</dbReference>
<evidence type="ECO:0000259" key="3">
    <source>
        <dbReference type="Pfam" id="PF08331"/>
    </source>
</evidence>
<keyword evidence="2" id="KW-0560">Oxidoreductase</keyword>
<organism evidence="4 5">
    <name type="scientific">Geodia barretti</name>
    <name type="common">Barrett's horny sponge</name>
    <dbReference type="NCBI Taxonomy" id="519541"/>
    <lineage>
        <taxon>Eukaryota</taxon>
        <taxon>Metazoa</taxon>
        <taxon>Porifera</taxon>
        <taxon>Demospongiae</taxon>
        <taxon>Heteroscleromorpha</taxon>
        <taxon>Tetractinellida</taxon>
        <taxon>Astrophorina</taxon>
        <taxon>Geodiidae</taxon>
        <taxon>Geodia</taxon>
    </lineage>
</organism>
<protein>
    <submittedName>
        <fullName evidence="4">Epoxyqueuosine reductase</fullName>
    </submittedName>
</protein>
<keyword evidence="1" id="KW-0479">Metal-binding</keyword>
<dbReference type="InterPro" id="IPR017900">
    <property type="entry name" value="4Fe4S_Fe_S_CS"/>
</dbReference>
<dbReference type="Pfam" id="PF08331">
    <property type="entry name" value="QueG_DUF1730"/>
    <property type="match status" value="1"/>
</dbReference>
<gene>
    <name evidence="4" type="ORF">GBAR_LOCUS9678</name>
</gene>
<keyword evidence="5" id="KW-1185">Reference proteome</keyword>
<evidence type="ECO:0000256" key="2">
    <source>
        <dbReference type="ARBA" id="ARBA00023002"/>
    </source>
</evidence>
<accession>A0AA35RR41</accession>
<dbReference type="Proteomes" id="UP001174909">
    <property type="component" value="Unassembled WGS sequence"/>
</dbReference>